<dbReference type="AlphaFoldDB" id="K7ERJ8"/>
<reference evidence="2" key="5">
    <citation type="submission" date="2025-09" db="UniProtKB">
        <authorList>
            <consortium name="Ensembl"/>
        </authorList>
    </citation>
    <scope>IDENTIFICATION</scope>
</reference>
<proteinExistence type="predicted"/>
<dbReference type="ExpressionAtlas" id="K7ERJ8">
    <property type="expression patterns" value="baseline and differential"/>
</dbReference>
<sequence>MSPRRQGLMGARSSAAVFTSKETFPDLPTARRSNQPPAARPRRPPRPSPPPAC</sequence>
<dbReference type="GeneTree" id="ENSGT00390000005318"/>
<protein>
    <submittedName>
        <fullName evidence="2">Major facilitator superfamily domain containing 12</fullName>
    </submittedName>
</protein>
<dbReference type="HOGENOM" id="CLU_3067961_0_0_1"/>
<dbReference type="Proteomes" id="UP000005640">
    <property type="component" value="Chromosome 19"/>
</dbReference>
<dbReference type="OpenTargets" id="ENSG00000161091"/>
<dbReference type="VEuPathDB" id="HostDB:ENSG00000161091"/>
<reference evidence="2 3" key="2">
    <citation type="journal article" date="2004" name="Nature">
        <title>The DNA sequence and biology of human chromosome 19.</title>
        <authorList>
            <person name="Grimwood J."/>
            <person name="Gordon L.A."/>
            <person name="Olsen A."/>
            <person name="Terry A."/>
            <person name="Schmutz J."/>
            <person name="Lamerdin J."/>
            <person name="Hellsten U."/>
            <person name="Goodstein D."/>
            <person name="Couronne O."/>
            <person name="Tran-Gyamfi M."/>
            <person name="Aerts A."/>
            <person name="Altherr M."/>
            <person name="Ashworth L."/>
            <person name="Bajorek E."/>
            <person name="Black S."/>
            <person name="Branscomb E."/>
            <person name="Caenepeel S."/>
            <person name="Carrano A."/>
            <person name="Caoile C."/>
            <person name="Chan Y.M."/>
            <person name="Christensen M."/>
            <person name="Cleland C.A."/>
            <person name="Copeland A."/>
            <person name="Dalin E."/>
            <person name="Dehal P."/>
            <person name="Denys M."/>
            <person name="Detter J.C."/>
            <person name="Escobar J."/>
            <person name="Flowers D."/>
            <person name="Fotopulos D."/>
            <person name="Garcia C."/>
            <person name="Georgescu A.M."/>
            <person name="Glavina T."/>
            <person name="Gomez M."/>
            <person name="Gonzales E."/>
            <person name="Groza M."/>
            <person name="Hammon N."/>
            <person name="Hawkins T."/>
            <person name="Haydu L."/>
            <person name="Ho I."/>
            <person name="Huang W."/>
            <person name="Israni S."/>
            <person name="Jett J."/>
            <person name="Kadner K."/>
            <person name="Kimball H."/>
            <person name="Kobayashi A."/>
            <person name="Larionov V."/>
            <person name="Leem S.H."/>
            <person name="Lopez F."/>
            <person name="Lou Y."/>
            <person name="Lowry S."/>
            <person name="Malfatti S."/>
            <person name="Martinez D."/>
            <person name="McCready P."/>
            <person name="Medina C."/>
            <person name="Morgan J."/>
            <person name="Nelson K."/>
            <person name="Nolan M."/>
            <person name="Ovcharenko I."/>
            <person name="Pitluck S."/>
            <person name="Pollard M."/>
            <person name="Popkie A.P."/>
            <person name="Predki P."/>
            <person name="Quan G."/>
            <person name="Ramirez L."/>
            <person name="Rash S."/>
            <person name="Retterer J."/>
            <person name="Rodriguez A."/>
            <person name="Rogers S."/>
            <person name="Salamov A."/>
            <person name="Salazar A."/>
            <person name="She X."/>
            <person name="Smith D."/>
            <person name="Slezak T."/>
            <person name="Solovyev V."/>
            <person name="Thayer N."/>
            <person name="Tice H."/>
            <person name="Tsai M."/>
            <person name="Ustaszewska A."/>
            <person name="Vo N."/>
            <person name="Wagner M."/>
            <person name="Wheeler J."/>
            <person name="Wu K."/>
            <person name="Xie G."/>
            <person name="Yang J."/>
            <person name="Dubchak I."/>
            <person name="Furey T.S."/>
            <person name="DeJong P."/>
            <person name="Dickson M."/>
            <person name="Gordon D."/>
            <person name="Eichler E.E."/>
            <person name="Pennacchio L.A."/>
            <person name="Richardson P."/>
            <person name="Stubbs L."/>
            <person name="Rokhsar D.S."/>
            <person name="Myers R.M."/>
            <person name="Rubin E.M."/>
            <person name="Lucas S.M."/>
        </authorList>
    </citation>
    <scope>NUCLEOTIDE SEQUENCE [LARGE SCALE GENOMIC DNA]</scope>
</reference>
<dbReference type="HGNC" id="HGNC:28299">
    <property type="gene designation" value="MFSD12"/>
</dbReference>
<keyword evidence="3" id="KW-1185">Reference proteome</keyword>
<dbReference type="UCSC" id="uc060rqm.1">
    <property type="organism name" value="human"/>
</dbReference>
<evidence type="ECO:0000313" key="2">
    <source>
        <dbReference type="Ensembl" id="ENSP00000468287.1"/>
    </source>
</evidence>
<evidence type="ECO:0000313" key="3">
    <source>
        <dbReference type="Proteomes" id="UP000005640"/>
    </source>
</evidence>
<gene>
    <name evidence="2" type="primary">MFSD12</name>
</gene>
<dbReference type="ChiTaRS" id="MFSD12">
    <property type="organism name" value="human"/>
</dbReference>
<organism evidence="2 3">
    <name type="scientific">Homo sapiens</name>
    <name type="common">Human</name>
    <dbReference type="NCBI Taxonomy" id="9606"/>
    <lineage>
        <taxon>Eukaryota</taxon>
        <taxon>Metazoa</taxon>
        <taxon>Chordata</taxon>
        <taxon>Craniata</taxon>
        <taxon>Vertebrata</taxon>
        <taxon>Euteleostomi</taxon>
        <taxon>Mammalia</taxon>
        <taxon>Eutheria</taxon>
        <taxon>Euarchontoglires</taxon>
        <taxon>Primates</taxon>
        <taxon>Haplorrhini</taxon>
        <taxon>Catarrhini</taxon>
        <taxon>Hominidae</taxon>
        <taxon>Homo</taxon>
    </lineage>
</organism>
<name>K7ERJ8_HUMAN</name>
<reference evidence="2" key="4">
    <citation type="submission" date="2025-08" db="UniProtKB">
        <authorList>
            <consortium name="Ensembl"/>
        </authorList>
    </citation>
    <scope>IDENTIFICATION</scope>
</reference>
<dbReference type="Bgee" id="ENSG00000161091">
    <property type="expression patterns" value="Expressed in stromal cell of endometrium and 159 other cell types or tissues"/>
</dbReference>
<dbReference type="EMBL" id="AC005787">
    <property type="status" value="NOT_ANNOTATED_CDS"/>
    <property type="molecule type" value="Genomic_DNA"/>
</dbReference>
<dbReference type="OrthoDB" id="1730117at2759"/>
<accession>K7ERJ8</accession>
<dbReference type="Ensembl" id="ENST00000588626.1">
    <property type="protein sequence ID" value="ENSP00000468287.1"/>
    <property type="gene ID" value="ENSG00000161091.16"/>
</dbReference>
<reference evidence="2 3" key="3">
    <citation type="journal article" date="2004" name="Nature">
        <title>Finishing the euchromatic sequence of the human genome.</title>
        <authorList>
            <consortium name="International Human Genome Sequencing Consortium"/>
        </authorList>
    </citation>
    <scope>NUCLEOTIDE SEQUENCE [LARGE SCALE GENOMIC DNA]</scope>
</reference>
<evidence type="ECO:0000256" key="1">
    <source>
        <dbReference type="SAM" id="MobiDB-lite"/>
    </source>
</evidence>
<feature type="region of interest" description="Disordered" evidence="1">
    <location>
        <begin position="1"/>
        <end position="53"/>
    </location>
</feature>
<dbReference type="EMBL" id="KF456477">
    <property type="status" value="NOT_ANNOTATED_CDS"/>
    <property type="molecule type" value="Genomic_DNA"/>
</dbReference>
<dbReference type="EMBL" id="AC005786">
    <property type="status" value="NOT_ANNOTATED_CDS"/>
    <property type="molecule type" value="Genomic_DNA"/>
</dbReference>
<dbReference type="Ensembl" id="ENST00000588626.1">
    <property type="protein sequence ID" value="ENSP00000468287.1"/>
    <property type="gene ID" value="ENSG00000161091.15"/>
</dbReference>
<reference evidence="2 3" key="1">
    <citation type="journal article" date="2001" name="Nature">
        <title>Initial sequencing and analysis of the human genome.</title>
        <authorList>
            <consortium name="International Human Genome Sequencing Consortium"/>
            <person name="Lander E.S."/>
            <person name="Linton L.M."/>
            <person name="Birren B."/>
            <person name="Nusbaum C."/>
            <person name="Zody M.C."/>
            <person name="Baldwin J."/>
            <person name="Devon K."/>
            <person name="Dewar K."/>
            <person name="Doyle M."/>
            <person name="FitzHugh W."/>
            <person name="Funke R."/>
            <person name="Gage D."/>
            <person name="Harris K."/>
            <person name="Heaford A."/>
            <person name="Howland J."/>
            <person name="Kann L."/>
            <person name="Lehoczky J."/>
            <person name="LeVine R."/>
            <person name="McEwan P."/>
            <person name="McKernan K."/>
            <person name="Meldrim J."/>
            <person name="Mesirov J.P."/>
            <person name="Miranda C."/>
            <person name="Morris W."/>
            <person name="Naylor J."/>
            <person name="Raymond C."/>
            <person name="Rosetti M."/>
            <person name="Santos R."/>
            <person name="Sheridan A."/>
            <person name="Sougnez C."/>
            <person name="Stange-Thomann N."/>
            <person name="Stojanovic N."/>
            <person name="Subramanian A."/>
            <person name="Wyman D."/>
            <person name="Rogers J."/>
            <person name="Sulston J."/>
            <person name="Ainscough R."/>
            <person name="Beck S."/>
            <person name="Bentley D."/>
            <person name="Burton J."/>
            <person name="Clee C."/>
            <person name="Carter N."/>
            <person name="Coulson A."/>
            <person name="Deadman R."/>
            <person name="Deloukas P."/>
            <person name="Dunham A."/>
            <person name="Dunham I."/>
            <person name="Durbin R."/>
            <person name="French L."/>
            <person name="Grafham D."/>
            <person name="Gregory S."/>
            <person name="Hubbard T."/>
            <person name="Humphray S."/>
            <person name="Hunt A."/>
            <person name="Jones M."/>
            <person name="Lloyd C."/>
            <person name="McMurray A."/>
            <person name="Matthews L."/>
            <person name="Mercer S."/>
            <person name="Milne S."/>
            <person name="Mullikin J.C."/>
            <person name="Mungall A."/>
            <person name="Plumb R."/>
            <person name="Ross M."/>
            <person name="Shownkeen R."/>
            <person name="Sims S."/>
            <person name="Waterston R.H."/>
            <person name="Wilson R.K."/>
            <person name="Hillier L.W."/>
            <person name="McPherson J.D."/>
            <person name="Marra M.A."/>
            <person name="Mardis E.R."/>
            <person name="Fulton L.A."/>
            <person name="Chinwalla A.T."/>
            <person name="Pepin K.H."/>
            <person name="Gish W.R."/>
            <person name="Chissoe S.L."/>
            <person name="Wendl M.C."/>
            <person name="Delehaunty K.D."/>
            <person name="Miner T.L."/>
            <person name="Delehaunty A."/>
            <person name="Kramer J.B."/>
            <person name="Cook L.L."/>
            <person name="Fulton R.S."/>
            <person name="Johnson D.L."/>
            <person name="Minx P.J."/>
            <person name="Clifton S.W."/>
            <person name="Hawkins T."/>
            <person name="Branscomb E."/>
            <person name="Predki P."/>
            <person name="Richardson P."/>
            <person name="Wenning S."/>
            <person name="Slezak T."/>
            <person name="Doggett N."/>
            <person name="Cheng J.F."/>
            <person name="Olsen A."/>
            <person name="Lucas S."/>
            <person name="Elkin C."/>
            <person name="Uberbacher E."/>
            <person name="Frazier M."/>
            <person name="Gibbs R.A."/>
            <person name="Muzny D.M."/>
            <person name="Scherer S.E."/>
            <person name="Bouck J.B."/>
            <person name="Sodergren E.J."/>
            <person name="Worley K.C."/>
            <person name="Rives C.M."/>
            <person name="Gorrell J.H."/>
            <person name="Metzker M.L."/>
            <person name="Naylor S.L."/>
            <person name="Kucherlapati R.S."/>
            <person name="Nelson D.L."/>
            <person name="Weinstock G.M."/>
            <person name="Sakaki Y."/>
            <person name="Fujiyama A."/>
            <person name="Hattori M."/>
            <person name="Yada T."/>
            <person name="Toyoda A."/>
            <person name="Itoh T."/>
            <person name="Kawagoe C."/>
            <person name="Watanabe H."/>
            <person name="Totoki Y."/>
            <person name="Taylor T."/>
            <person name="Weissenbach J."/>
            <person name="Heilig R."/>
            <person name="Saurin W."/>
            <person name="Artiguenave F."/>
            <person name="Brottier P."/>
            <person name="Bruls T."/>
            <person name="Pelletier E."/>
            <person name="Robert C."/>
            <person name="Wincker P."/>
            <person name="Smith D.R."/>
            <person name="Doucette-Stamm L."/>
            <person name="Rubenfield M."/>
            <person name="Weinstock K."/>
            <person name="Lee H.M."/>
            <person name="Dubois J."/>
            <person name="Rosenthal A."/>
            <person name="Platzer M."/>
            <person name="Nyakatura G."/>
            <person name="Taudien S."/>
            <person name="Rump A."/>
            <person name="Yang H."/>
            <person name="Yu J."/>
            <person name="Wang J."/>
            <person name="Huang G."/>
            <person name="Gu J."/>
            <person name="Hood L."/>
            <person name="Rowen L."/>
            <person name="Madan A."/>
            <person name="Qin S."/>
            <person name="Davis R.W."/>
            <person name="Federspiel N.A."/>
            <person name="Abola A.P."/>
            <person name="Proctor M.J."/>
            <person name="Myers R.M."/>
            <person name="Schmutz J."/>
            <person name="Dickson M."/>
            <person name="Grimwood J."/>
            <person name="Cox D.R."/>
            <person name="Olson M.V."/>
            <person name="Kaul R."/>
            <person name="Raymond C."/>
            <person name="Shimizu N."/>
            <person name="Kawasaki K."/>
            <person name="Minoshima S."/>
            <person name="Evans G.A."/>
            <person name="Athanasiou M."/>
            <person name="Schultz R."/>
            <person name="Roe B.A."/>
            <person name="Chen F."/>
            <person name="Pan H."/>
            <person name="Ramser J."/>
            <person name="Lehrach H."/>
            <person name="Reinhardt R."/>
            <person name="McCombie W.R."/>
            <person name="de la Bastide M."/>
            <person name="Dedhia N."/>
            <person name="Blocker H."/>
            <person name="Hornischer K."/>
            <person name="Nordsiek G."/>
            <person name="Agarwala R."/>
            <person name="Aravind L."/>
            <person name="Bailey J.A."/>
            <person name="Bateman A."/>
            <person name="Batzoglou S."/>
            <person name="Birney E."/>
            <person name="Bork P."/>
            <person name="Brown D.G."/>
            <person name="Burge C.B."/>
            <person name="Cerutti L."/>
            <person name="Chen H.C."/>
            <person name="Church D."/>
            <person name="Clamp M."/>
            <person name="Copley R.R."/>
            <person name="Doerks T."/>
            <person name="Eddy S.R."/>
            <person name="Eichler E.E."/>
            <person name="Furey T.S."/>
            <person name="Galagan J."/>
            <person name="Gilbert J.G."/>
            <person name="Harmon C."/>
            <person name="Hayashizaki Y."/>
            <person name="Haussler D."/>
            <person name="Hermjakob H."/>
            <person name="Hokamp K."/>
            <person name="Jang W."/>
            <person name="Johnson L.S."/>
            <person name="Jones T.A."/>
            <person name="Kasif S."/>
            <person name="Kaspryzk A."/>
            <person name="Kennedy S."/>
            <person name="Kent W.J."/>
            <person name="Kitts P."/>
            <person name="Koonin E.V."/>
            <person name="Korf I."/>
            <person name="Kulp D."/>
            <person name="Lancet D."/>
            <person name="Lowe T.M."/>
            <person name="McLysaght A."/>
            <person name="Mikkelsen T."/>
            <person name="Moran J.V."/>
            <person name="Mulder N."/>
            <person name="Pollara V.J."/>
            <person name="Ponting C.P."/>
            <person name="Schuler G."/>
            <person name="Schultz J."/>
            <person name="Slater G."/>
            <person name="Smit A.F."/>
            <person name="Stupka E."/>
            <person name="Szustakowski J."/>
            <person name="Thierry-Mieg D."/>
            <person name="Thierry-Mieg J."/>
            <person name="Wagner L."/>
            <person name="Wallis J."/>
            <person name="Wheeler R."/>
            <person name="Williams A."/>
            <person name="Wolf Y.I."/>
            <person name="Wolfe K.H."/>
            <person name="Yang S.P."/>
            <person name="Yeh R.F."/>
            <person name="Collins F."/>
            <person name="Guyer M.S."/>
            <person name="Peterson J."/>
            <person name="Felsenfeld A."/>
            <person name="Wetterstrand K.A."/>
            <person name="Patrinos A."/>
            <person name="Morgan M.J."/>
            <person name="de Jong P."/>
            <person name="Catanese J.J."/>
            <person name="Osoegawa K."/>
            <person name="Shizuya H."/>
            <person name="Choi S."/>
            <person name="Chen Y.J."/>
        </authorList>
    </citation>
    <scope>NUCLEOTIDE SEQUENCE [LARGE SCALE GENOMIC DNA]</scope>
</reference>